<gene>
    <name evidence="1" type="ORF">F2Q68_00010347</name>
</gene>
<evidence type="ECO:0000313" key="2">
    <source>
        <dbReference type="Proteomes" id="UP000712281"/>
    </source>
</evidence>
<sequence>MRRRKTTNVWELWDQPVRTRPYMAVPSVQDGIDQSSTKPHHQLPKLLNWKVKAKGISQLERPHTDGSPYWMVLN</sequence>
<dbReference type="EMBL" id="QGKW02000717">
    <property type="protein sequence ID" value="KAF2599479.1"/>
    <property type="molecule type" value="Genomic_DNA"/>
</dbReference>
<protein>
    <submittedName>
        <fullName evidence="1">Uncharacterized protein</fullName>
    </submittedName>
</protein>
<dbReference type="AlphaFoldDB" id="A0A8S9KYT3"/>
<organism evidence="1 2">
    <name type="scientific">Brassica cretica</name>
    <name type="common">Mustard</name>
    <dbReference type="NCBI Taxonomy" id="69181"/>
    <lineage>
        <taxon>Eukaryota</taxon>
        <taxon>Viridiplantae</taxon>
        <taxon>Streptophyta</taxon>
        <taxon>Embryophyta</taxon>
        <taxon>Tracheophyta</taxon>
        <taxon>Spermatophyta</taxon>
        <taxon>Magnoliopsida</taxon>
        <taxon>eudicotyledons</taxon>
        <taxon>Gunneridae</taxon>
        <taxon>Pentapetalae</taxon>
        <taxon>rosids</taxon>
        <taxon>malvids</taxon>
        <taxon>Brassicales</taxon>
        <taxon>Brassicaceae</taxon>
        <taxon>Brassiceae</taxon>
        <taxon>Brassica</taxon>
    </lineage>
</organism>
<evidence type="ECO:0000313" key="1">
    <source>
        <dbReference type="EMBL" id="KAF2599479.1"/>
    </source>
</evidence>
<proteinExistence type="predicted"/>
<comment type="caution">
    <text evidence="1">The sequence shown here is derived from an EMBL/GenBank/DDBJ whole genome shotgun (WGS) entry which is preliminary data.</text>
</comment>
<accession>A0A8S9KYT3</accession>
<reference evidence="1" key="1">
    <citation type="submission" date="2019-12" db="EMBL/GenBank/DDBJ databases">
        <title>Genome sequencing and annotation of Brassica cretica.</title>
        <authorList>
            <person name="Studholme D.J."/>
            <person name="Sarris P.F."/>
        </authorList>
    </citation>
    <scope>NUCLEOTIDE SEQUENCE</scope>
    <source>
        <strain evidence="1">PFS-001/15</strain>
        <tissue evidence="1">Leaf</tissue>
    </source>
</reference>
<name>A0A8S9KYT3_BRACR</name>
<dbReference type="Proteomes" id="UP000712281">
    <property type="component" value="Unassembled WGS sequence"/>
</dbReference>